<gene>
    <name evidence="2" type="ORF">BU23DRAFT_598278</name>
</gene>
<protein>
    <submittedName>
        <fullName evidence="2">Uncharacterized protein</fullName>
    </submittedName>
</protein>
<name>A0A6A5VBS6_9PLEO</name>
<reference evidence="2" key="1">
    <citation type="journal article" date="2020" name="Stud. Mycol.">
        <title>101 Dothideomycetes genomes: a test case for predicting lifestyles and emergence of pathogens.</title>
        <authorList>
            <person name="Haridas S."/>
            <person name="Albert R."/>
            <person name="Binder M."/>
            <person name="Bloem J."/>
            <person name="Labutti K."/>
            <person name="Salamov A."/>
            <person name="Andreopoulos B."/>
            <person name="Baker S."/>
            <person name="Barry K."/>
            <person name="Bills G."/>
            <person name="Bluhm B."/>
            <person name="Cannon C."/>
            <person name="Castanera R."/>
            <person name="Culley D."/>
            <person name="Daum C."/>
            <person name="Ezra D."/>
            <person name="Gonzalez J."/>
            <person name="Henrissat B."/>
            <person name="Kuo A."/>
            <person name="Liang C."/>
            <person name="Lipzen A."/>
            <person name="Lutzoni F."/>
            <person name="Magnuson J."/>
            <person name="Mondo S."/>
            <person name="Nolan M."/>
            <person name="Ohm R."/>
            <person name="Pangilinan J."/>
            <person name="Park H.-J."/>
            <person name="Ramirez L."/>
            <person name="Alfaro M."/>
            <person name="Sun H."/>
            <person name="Tritt A."/>
            <person name="Yoshinaga Y."/>
            <person name="Zwiers L.-H."/>
            <person name="Turgeon B."/>
            <person name="Goodwin S."/>
            <person name="Spatafora J."/>
            <person name="Crous P."/>
            <person name="Grigoriev I."/>
        </authorList>
    </citation>
    <scope>NUCLEOTIDE SEQUENCE</scope>
    <source>
        <strain evidence="2">CBS 107.79</strain>
    </source>
</reference>
<accession>A0A6A5VBS6</accession>
<sequence>MNRLTSRLGLNRSPKPPTFKEWSDTTTPDDVLNLFTTLIKSGTNDGQSSAFTPQQLASLEHLLSTLPTNAAGQIDINAIQSHLSTHHPSLRAHINAASSTISLLLHAHASFPFAEEVPLTKDALIRAIALLTQSSDSMWAQSADVGQQPAIRTRSRTARMEFIFSALARPETRMGVPTKEDVLDVLCRVRYPAPSSASYSQRRPISELEPLAERLLTPSLPSRDELCVSVAEFRGLAGVCYAMRDDGGVEAEKLLASKESLNRDEFKQWAKAASLPMCLHKLFCIPYLYPQ</sequence>
<dbReference type="OrthoDB" id="3766445at2759"/>
<keyword evidence="3" id="KW-1185">Reference proteome</keyword>
<evidence type="ECO:0000313" key="3">
    <source>
        <dbReference type="Proteomes" id="UP000800036"/>
    </source>
</evidence>
<evidence type="ECO:0000313" key="2">
    <source>
        <dbReference type="EMBL" id="KAF1974595.1"/>
    </source>
</evidence>
<evidence type="ECO:0000256" key="1">
    <source>
        <dbReference type="SAM" id="MobiDB-lite"/>
    </source>
</evidence>
<dbReference type="AlphaFoldDB" id="A0A6A5VBS6"/>
<organism evidence="2 3">
    <name type="scientific">Bimuria novae-zelandiae CBS 107.79</name>
    <dbReference type="NCBI Taxonomy" id="1447943"/>
    <lineage>
        <taxon>Eukaryota</taxon>
        <taxon>Fungi</taxon>
        <taxon>Dikarya</taxon>
        <taxon>Ascomycota</taxon>
        <taxon>Pezizomycotina</taxon>
        <taxon>Dothideomycetes</taxon>
        <taxon>Pleosporomycetidae</taxon>
        <taxon>Pleosporales</taxon>
        <taxon>Massarineae</taxon>
        <taxon>Didymosphaeriaceae</taxon>
        <taxon>Bimuria</taxon>
    </lineage>
</organism>
<proteinExistence type="predicted"/>
<dbReference type="Proteomes" id="UP000800036">
    <property type="component" value="Unassembled WGS sequence"/>
</dbReference>
<dbReference type="EMBL" id="ML976674">
    <property type="protein sequence ID" value="KAF1974595.1"/>
    <property type="molecule type" value="Genomic_DNA"/>
</dbReference>
<feature type="region of interest" description="Disordered" evidence="1">
    <location>
        <begin position="1"/>
        <end position="24"/>
    </location>
</feature>